<keyword evidence="5 11" id="KW-0276">Fatty acid metabolism</keyword>
<dbReference type="InterPro" id="IPR029045">
    <property type="entry name" value="ClpP/crotonase-like_dom_sf"/>
</dbReference>
<evidence type="ECO:0000256" key="7">
    <source>
        <dbReference type="ARBA" id="ARBA00023098"/>
    </source>
</evidence>
<dbReference type="SUPFAM" id="SSF52096">
    <property type="entry name" value="ClpP/crotonase"/>
    <property type="match status" value="1"/>
</dbReference>
<dbReference type="NCBIfam" id="TIGR00513">
    <property type="entry name" value="accA"/>
    <property type="match status" value="1"/>
</dbReference>
<comment type="subunit">
    <text evidence="11">Acetyl-CoA carboxylase is a heterohexamer composed of biotin carboxyl carrier protein (AccB), biotin carboxylase (AccC) and two subunits each of ACCase subunit alpha (AccA) and ACCase subunit beta (AccD).</text>
</comment>
<comment type="pathway">
    <text evidence="1 11">Lipid metabolism; malonyl-CoA biosynthesis; malonyl-CoA from acetyl-CoA: step 1/1.</text>
</comment>
<evidence type="ECO:0000256" key="10">
    <source>
        <dbReference type="ARBA" id="ARBA00058482"/>
    </source>
</evidence>
<evidence type="ECO:0000256" key="5">
    <source>
        <dbReference type="ARBA" id="ARBA00022832"/>
    </source>
</evidence>
<keyword evidence="7 11" id="KW-0443">Lipid metabolism</keyword>
<dbReference type="GO" id="GO:0006633">
    <property type="term" value="P:fatty acid biosynthetic process"/>
    <property type="evidence" value="ECO:0007669"/>
    <property type="project" value="UniProtKB-KW"/>
</dbReference>
<protein>
    <recommendedName>
        <fullName evidence="11">Acetyl-coenzyme A carboxylase carboxyl transferase subunit alpha</fullName>
        <shortName evidence="11">ACCase subunit alpha</shortName>
        <shortName evidence="11">Acetyl-CoA carboxylase carboxyltransferase subunit alpha</shortName>
        <ecNumber evidence="11">2.1.3.15</ecNumber>
    </recommendedName>
</protein>
<dbReference type="InterPro" id="IPR011763">
    <property type="entry name" value="COA_CT_C"/>
</dbReference>
<proteinExistence type="inferred from homology"/>
<dbReference type="Gene3D" id="3.90.226.10">
    <property type="entry name" value="2-enoyl-CoA Hydratase, Chain A, domain 1"/>
    <property type="match status" value="1"/>
</dbReference>
<dbReference type="GO" id="GO:2001295">
    <property type="term" value="P:malonyl-CoA biosynthetic process"/>
    <property type="evidence" value="ECO:0007669"/>
    <property type="project" value="UniProtKB-UniRule"/>
</dbReference>
<dbReference type="UniPathway" id="UPA00655">
    <property type="reaction ID" value="UER00711"/>
</dbReference>
<keyword evidence="8 11" id="KW-0275">Fatty acid biosynthesis</keyword>
<evidence type="ECO:0000256" key="9">
    <source>
        <dbReference type="ARBA" id="ARBA00049152"/>
    </source>
</evidence>
<evidence type="ECO:0000256" key="8">
    <source>
        <dbReference type="ARBA" id="ARBA00023160"/>
    </source>
</evidence>
<keyword evidence="14" id="KW-1185">Reference proteome</keyword>
<dbReference type="GO" id="GO:0009317">
    <property type="term" value="C:acetyl-CoA carboxylase complex"/>
    <property type="evidence" value="ECO:0007669"/>
    <property type="project" value="InterPro"/>
</dbReference>
<organism evidence="13 14">
    <name type="scientific">Zymobacter palmae</name>
    <dbReference type="NCBI Taxonomy" id="33074"/>
    <lineage>
        <taxon>Bacteria</taxon>
        <taxon>Pseudomonadati</taxon>
        <taxon>Pseudomonadota</taxon>
        <taxon>Gammaproteobacteria</taxon>
        <taxon>Oceanospirillales</taxon>
        <taxon>Halomonadaceae</taxon>
        <taxon>Zymobacter group</taxon>
        <taxon>Zymobacter</taxon>
    </lineage>
</organism>
<name>A0A348HD23_9GAMM</name>
<dbReference type="NCBIfam" id="NF041504">
    <property type="entry name" value="AccA_sub"/>
    <property type="match status" value="1"/>
</dbReference>
<comment type="catalytic activity">
    <reaction evidence="9 11">
        <text>N(6)-carboxybiotinyl-L-lysyl-[protein] + acetyl-CoA = N(6)-biotinyl-L-lysyl-[protein] + malonyl-CoA</text>
        <dbReference type="Rhea" id="RHEA:54728"/>
        <dbReference type="Rhea" id="RHEA-COMP:10505"/>
        <dbReference type="Rhea" id="RHEA-COMP:10506"/>
        <dbReference type="ChEBI" id="CHEBI:57288"/>
        <dbReference type="ChEBI" id="CHEBI:57384"/>
        <dbReference type="ChEBI" id="CHEBI:83144"/>
        <dbReference type="ChEBI" id="CHEBI:83145"/>
        <dbReference type="EC" id="2.1.3.15"/>
    </reaction>
</comment>
<keyword evidence="6 11" id="KW-0067">ATP-binding</keyword>
<evidence type="ECO:0000256" key="3">
    <source>
        <dbReference type="ARBA" id="ARBA00022679"/>
    </source>
</evidence>
<dbReference type="PRINTS" id="PR01069">
    <property type="entry name" value="ACCCTRFRASEA"/>
</dbReference>
<dbReference type="Pfam" id="PF03255">
    <property type="entry name" value="ACCA"/>
    <property type="match status" value="1"/>
</dbReference>
<keyword evidence="11" id="KW-0963">Cytoplasm</keyword>
<dbReference type="PANTHER" id="PTHR42853">
    <property type="entry name" value="ACETYL-COENZYME A CARBOXYLASE CARBOXYL TRANSFERASE SUBUNIT ALPHA"/>
    <property type="match status" value="1"/>
</dbReference>
<dbReference type="GO" id="GO:0003989">
    <property type="term" value="F:acetyl-CoA carboxylase activity"/>
    <property type="evidence" value="ECO:0007669"/>
    <property type="project" value="InterPro"/>
</dbReference>
<dbReference type="Proteomes" id="UP000267342">
    <property type="component" value="Chromosome"/>
</dbReference>
<gene>
    <name evidence="11" type="primary">accA</name>
    <name evidence="13" type="ORF">ZBT109_0749</name>
</gene>
<evidence type="ECO:0000256" key="1">
    <source>
        <dbReference type="ARBA" id="ARBA00004956"/>
    </source>
</evidence>
<evidence type="ECO:0000313" key="13">
    <source>
        <dbReference type="EMBL" id="BBG29525.1"/>
    </source>
</evidence>
<comment type="function">
    <text evidence="10 11">Component of the acetyl coenzyme A carboxylase (ACC) complex. First, biotin carboxylase catalyzes the carboxylation of biotin on its carrier protein (BCCP) and then the CO(2) group is transferred by the carboxyltransferase to acetyl-CoA to form malonyl-CoA.</text>
</comment>
<reference evidence="13 14" key="1">
    <citation type="submission" date="2018-09" db="EMBL/GenBank/DDBJ databases">
        <title>Zymobacter palmae IAM14233 (=T109) whole genome analysis.</title>
        <authorList>
            <person name="Yanase H."/>
        </authorList>
    </citation>
    <scope>NUCLEOTIDE SEQUENCE [LARGE SCALE GENOMIC DNA]</scope>
    <source>
        <strain evidence="13 14">IAM14233</strain>
    </source>
</reference>
<dbReference type="AlphaFoldDB" id="A0A348HD23"/>
<dbReference type="InterPro" id="IPR001095">
    <property type="entry name" value="Acetyl_CoA_COase_a_su"/>
</dbReference>
<evidence type="ECO:0000313" key="14">
    <source>
        <dbReference type="Proteomes" id="UP000267342"/>
    </source>
</evidence>
<dbReference type="STRING" id="1123510.GCA_000620025_02192"/>
<comment type="subcellular location">
    <subcellularLocation>
        <location evidence="11">Cytoplasm</location>
    </subcellularLocation>
</comment>
<dbReference type="EC" id="2.1.3.15" evidence="11"/>
<dbReference type="PROSITE" id="PS50989">
    <property type="entry name" value="COA_CT_CTER"/>
    <property type="match status" value="1"/>
</dbReference>
<keyword evidence="2 11" id="KW-0444">Lipid biosynthesis</keyword>
<dbReference type="EMBL" id="AP018933">
    <property type="protein sequence ID" value="BBG29525.1"/>
    <property type="molecule type" value="Genomic_DNA"/>
</dbReference>
<dbReference type="GO" id="GO:0005524">
    <property type="term" value="F:ATP binding"/>
    <property type="evidence" value="ECO:0007669"/>
    <property type="project" value="UniProtKB-KW"/>
</dbReference>
<dbReference type="GO" id="GO:0016743">
    <property type="term" value="F:carboxyl- or carbamoyltransferase activity"/>
    <property type="evidence" value="ECO:0007669"/>
    <property type="project" value="UniProtKB-UniRule"/>
</dbReference>
<feature type="domain" description="CoA carboxyltransferase C-terminal" evidence="12">
    <location>
        <begin position="96"/>
        <end position="357"/>
    </location>
</feature>
<accession>A0A348HD23</accession>
<evidence type="ECO:0000256" key="6">
    <source>
        <dbReference type="ARBA" id="ARBA00022840"/>
    </source>
</evidence>
<keyword evidence="3 11" id="KW-0808">Transferase</keyword>
<evidence type="ECO:0000259" key="12">
    <source>
        <dbReference type="PROSITE" id="PS50989"/>
    </source>
</evidence>
<sequence>MVAVHATWQAPLLIYKIEHLVTTPALPTGSSATRAMLARSVPAVFCGVMKAGTVATFRRAFSRLMNPNYLDFEQPIAELQAKIEELRLVGNDSKINISEEIARLEEKSLKQTEHIFSDLTAWQVCQLSRHPDRPYTLDYIDAVFIEFDELHGDRAFADDDALVGGVARFEDRPVMIIGHQKGRTVKEKVRRNFGMPRPEGYRKALRLMEMAERFRMPIFTFIDTPGAYPGINAEERGQSEAIARNLAVMSRLKTPIISTVIGEGGSGGALAIGVCDELMMLEYSTYTTISPEGCASILWKSAEKAPEAAEAMGVYARQLKERGLVDTIIDEPLGGAHRNPTVMAQNLREALNQSLSHLEGLSTEALLERRFKRLMSYGAMS</sequence>
<evidence type="ECO:0000256" key="2">
    <source>
        <dbReference type="ARBA" id="ARBA00022516"/>
    </source>
</evidence>
<dbReference type="PANTHER" id="PTHR42853:SF3">
    <property type="entry name" value="ACETYL-COENZYME A CARBOXYLASE CARBOXYL TRANSFERASE SUBUNIT ALPHA, CHLOROPLASTIC"/>
    <property type="match status" value="1"/>
</dbReference>
<dbReference type="NCBIfam" id="NF004344">
    <property type="entry name" value="PRK05724.1"/>
    <property type="match status" value="1"/>
</dbReference>
<evidence type="ECO:0000256" key="11">
    <source>
        <dbReference type="HAMAP-Rule" id="MF_00823"/>
    </source>
</evidence>
<dbReference type="FunFam" id="3.90.226.10:FF:000008">
    <property type="entry name" value="Acetyl-coenzyme A carboxylase carboxyl transferase subunit alpha"/>
    <property type="match status" value="1"/>
</dbReference>
<keyword evidence="4 11" id="KW-0547">Nucleotide-binding</keyword>
<dbReference type="KEGG" id="zpl:ZBT109_0749"/>
<comment type="similarity">
    <text evidence="11">Belongs to the AccA family.</text>
</comment>
<dbReference type="HAMAP" id="MF_00823">
    <property type="entry name" value="AcetylCoA_CT_alpha"/>
    <property type="match status" value="1"/>
</dbReference>
<evidence type="ECO:0000256" key="4">
    <source>
        <dbReference type="ARBA" id="ARBA00022741"/>
    </source>
</evidence>